<dbReference type="EC" id="3.1.26.4" evidence="1"/>
<comment type="function">
    <text evidence="1">Endonuclease that specifically degrades the RNA of RNA-DNA hybrids.</text>
</comment>
<keyword evidence="1" id="KW-0963">Cytoplasm</keyword>
<evidence type="ECO:0000259" key="2">
    <source>
        <dbReference type="Pfam" id="PF01693"/>
    </source>
</evidence>
<accession>A0A9E2L129</accession>
<dbReference type="InterPro" id="IPR017290">
    <property type="entry name" value="RNase_H_bac"/>
</dbReference>
<dbReference type="GO" id="GO:0003676">
    <property type="term" value="F:nucleic acid binding"/>
    <property type="evidence" value="ECO:0007669"/>
    <property type="project" value="UniProtKB-UniRule"/>
</dbReference>
<dbReference type="SUPFAM" id="SSF53098">
    <property type="entry name" value="Ribonuclease H-like"/>
    <property type="match status" value="1"/>
</dbReference>
<dbReference type="InterPro" id="IPR037056">
    <property type="entry name" value="RNase_H1_N_sf"/>
</dbReference>
<comment type="similarity">
    <text evidence="1">Belongs to the RNase H family.</text>
</comment>
<comment type="subcellular location">
    <subcellularLocation>
        <location evidence="1">Cytoplasm</location>
    </subcellularLocation>
</comment>
<name>A0A9E2L129_9FUSO</name>
<feature type="domain" description="Ribonuclease H1 N-terminal" evidence="2">
    <location>
        <begin position="16"/>
        <end position="49"/>
    </location>
</feature>
<evidence type="ECO:0000256" key="1">
    <source>
        <dbReference type="PIRNR" id="PIRNR037839"/>
    </source>
</evidence>
<dbReference type="GO" id="GO:0046872">
    <property type="term" value="F:metal ion binding"/>
    <property type="evidence" value="ECO:0007669"/>
    <property type="project" value="UniProtKB-KW"/>
</dbReference>
<comment type="catalytic activity">
    <reaction evidence="1">
        <text>Endonucleolytic cleavage to 5'-phosphomonoester.</text>
        <dbReference type="EC" id="3.1.26.4"/>
    </reaction>
</comment>
<keyword evidence="1" id="KW-0255">Endonuclease</keyword>
<dbReference type="InterPro" id="IPR036397">
    <property type="entry name" value="RNaseH_sf"/>
</dbReference>
<keyword evidence="1" id="KW-0378">Hydrolase</keyword>
<dbReference type="Pfam" id="PF01693">
    <property type="entry name" value="Cauli_VI"/>
    <property type="match status" value="1"/>
</dbReference>
<dbReference type="Gene3D" id="3.30.420.10">
    <property type="entry name" value="Ribonuclease H-like superfamily/Ribonuclease H"/>
    <property type="match status" value="1"/>
</dbReference>
<organism evidence="3 4">
    <name type="scientific">Candidatus Fusobacterium pullicola</name>
    <dbReference type="NCBI Taxonomy" id="2838601"/>
    <lineage>
        <taxon>Bacteria</taxon>
        <taxon>Fusobacteriati</taxon>
        <taxon>Fusobacteriota</taxon>
        <taxon>Fusobacteriia</taxon>
        <taxon>Fusobacteriales</taxon>
        <taxon>Fusobacteriaceae</taxon>
        <taxon>Fusobacterium</taxon>
    </lineage>
</organism>
<dbReference type="Gene3D" id="3.40.970.10">
    <property type="entry name" value="Ribonuclease H1, N-terminal domain"/>
    <property type="match status" value="1"/>
</dbReference>
<keyword evidence="1" id="KW-0540">Nuclease</keyword>
<dbReference type="AlphaFoldDB" id="A0A9E2L129"/>
<comment type="caution">
    <text evidence="3">The sequence shown here is derived from an EMBL/GenBank/DDBJ whole genome shotgun (WGS) entry which is preliminary data.</text>
</comment>
<keyword evidence="1" id="KW-0479">Metal-binding</keyword>
<dbReference type="InterPro" id="IPR012337">
    <property type="entry name" value="RNaseH-like_sf"/>
</dbReference>
<sequence>MVAKKFYAYFLENEKTFGIVDTWDECKNLVHGKKARYKSFPSEVECKKWLESGANYEKKAEIKKDIQKELPTGIYFDAGTGRGIGVETRVTDVNGTPLLQFNSLGYIPNEFGNIHLGKEKTNNYGELLGLFLALDIATKANYKNIYGDSNLVIYFWSKGIFKKDNLSTETVDLILKVIEARKKFELAGGTIEYISGDYNPADLGFHK</sequence>
<gene>
    <name evidence="3" type="ORF">IAA47_09520</name>
</gene>
<evidence type="ECO:0000313" key="4">
    <source>
        <dbReference type="Proteomes" id="UP000724657"/>
    </source>
</evidence>
<proteinExistence type="inferred from homology"/>
<evidence type="ECO:0000313" key="3">
    <source>
        <dbReference type="EMBL" id="MBU3843200.1"/>
    </source>
</evidence>
<dbReference type="EMBL" id="JAHLFN010000083">
    <property type="protein sequence ID" value="MBU3843200.1"/>
    <property type="molecule type" value="Genomic_DNA"/>
</dbReference>
<protein>
    <recommendedName>
        <fullName evidence="1">Ribonuclease H</fullName>
        <ecNumber evidence="1">3.1.26.4</ecNumber>
    </recommendedName>
</protein>
<reference evidence="3" key="1">
    <citation type="journal article" date="2021" name="PeerJ">
        <title>Extensive microbial diversity within the chicken gut microbiome revealed by metagenomics and culture.</title>
        <authorList>
            <person name="Gilroy R."/>
            <person name="Ravi A."/>
            <person name="Getino M."/>
            <person name="Pursley I."/>
            <person name="Horton D.L."/>
            <person name="Alikhan N.F."/>
            <person name="Baker D."/>
            <person name="Gharbi K."/>
            <person name="Hall N."/>
            <person name="Watson M."/>
            <person name="Adriaenssens E.M."/>
            <person name="Foster-Nyarko E."/>
            <person name="Jarju S."/>
            <person name="Secka A."/>
            <person name="Antonio M."/>
            <person name="Oren A."/>
            <person name="Chaudhuri R.R."/>
            <person name="La Ragione R."/>
            <person name="Hildebrand F."/>
            <person name="Pallen M.J."/>
        </authorList>
    </citation>
    <scope>NUCLEOTIDE SEQUENCE</scope>
    <source>
        <strain evidence="3">A6-441</strain>
    </source>
</reference>
<keyword evidence="1" id="KW-0460">Magnesium</keyword>
<dbReference type="GO" id="GO:0005737">
    <property type="term" value="C:cytoplasm"/>
    <property type="evidence" value="ECO:0007669"/>
    <property type="project" value="UniProtKB-SubCell"/>
</dbReference>
<dbReference type="Proteomes" id="UP000724657">
    <property type="component" value="Unassembled WGS sequence"/>
</dbReference>
<dbReference type="PIRSF" id="PIRSF037839">
    <property type="entry name" value="Ribonuclease_H"/>
    <property type="match status" value="1"/>
</dbReference>
<dbReference type="GO" id="GO:0004523">
    <property type="term" value="F:RNA-DNA hybrid ribonuclease activity"/>
    <property type="evidence" value="ECO:0007669"/>
    <property type="project" value="UniProtKB-UniRule"/>
</dbReference>
<dbReference type="InterPro" id="IPR011320">
    <property type="entry name" value="RNase_H1_N"/>
</dbReference>
<reference evidence="3" key="2">
    <citation type="submission" date="2021-04" db="EMBL/GenBank/DDBJ databases">
        <authorList>
            <person name="Gilroy R."/>
        </authorList>
    </citation>
    <scope>NUCLEOTIDE SEQUENCE</scope>
    <source>
        <strain evidence="3">A6-441</strain>
    </source>
</reference>